<evidence type="ECO:0008006" key="4">
    <source>
        <dbReference type="Google" id="ProtNLM"/>
    </source>
</evidence>
<evidence type="ECO:0000313" key="2">
    <source>
        <dbReference type="EMBL" id="MBM2621450.1"/>
    </source>
</evidence>
<protein>
    <recommendedName>
        <fullName evidence="4">Lipoprotein</fullName>
    </recommendedName>
</protein>
<gene>
    <name evidence="2" type="ORF">JIG36_38700</name>
</gene>
<keyword evidence="1" id="KW-0732">Signal</keyword>
<dbReference type="Proteomes" id="UP000632138">
    <property type="component" value="Unassembled WGS sequence"/>
</dbReference>
<dbReference type="PROSITE" id="PS51257">
    <property type="entry name" value="PROKAR_LIPOPROTEIN"/>
    <property type="match status" value="1"/>
</dbReference>
<name>A0ABS2ANP1_9ACTN</name>
<reference evidence="2 3" key="1">
    <citation type="submission" date="2021-01" db="EMBL/GenBank/DDBJ databases">
        <title>Actinoplanes sp. nov. LDG1-06 isolated from lichen.</title>
        <authorList>
            <person name="Saeng-In P."/>
            <person name="Phongsopitanun W."/>
            <person name="Kanchanasin P."/>
            <person name="Yuki M."/>
            <person name="Kudo T."/>
            <person name="Ohkuma M."/>
            <person name="Tanasupawat S."/>
        </authorList>
    </citation>
    <scope>NUCLEOTIDE SEQUENCE [LARGE SCALE GENOMIC DNA]</scope>
    <source>
        <strain evidence="2 3">LDG1-06</strain>
    </source>
</reference>
<proteinExistence type="predicted"/>
<comment type="caution">
    <text evidence="2">The sequence shown here is derived from an EMBL/GenBank/DDBJ whole genome shotgun (WGS) entry which is preliminary data.</text>
</comment>
<feature type="signal peptide" evidence="1">
    <location>
        <begin position="1"/>
        <end position="20"/>
    </location>
</feature>
<dbReference type="EMBL" id="JAENHP010000019">
    <property type="protein sequence ID" value="MBM2621450.1"/>
    <property type="molecule type" value="Genomic_DNA"/>
</dbReference>
<evidence type="ECO:0000313" key="3">
    <source>
        <dbReference type="Proteomes" id="UP000632138"/>
    </source>
</evidence>
<accession>A0ABS2ANP1</accession>
<sequence>MRHRRLAALPLLLAAFLAGCEVELPAGSIPAPISIAPAPSASVGQPKYVCSAVYKTLTEGALRLATYAAGSGDDATAGMRQTLTDMAAQVEEERTRATDIGLLDAMQKISQELAAGAARPDPKAYINGDFQTVGQKLDGHCE</sequence>
<keyword evidence="3" id="KW-1185">Reference proteome</keyword>
<feature type="chain" id="PRO_5046857269" description="Lipoprotein" evidence="1">
    <location>
        <begin position="21"/>
        <end position="142"/>
    </location>
</feature>
<organism evidence="2 3">
    <name type="scientific">Paractinoplanes ovalisporus</name>
    <dbReference type="NCBI Taxonomy" id="2810368"/>
    <lineage>
        <taxon>Bacteria</taxon>
        <taxon>Bacillati</taxon>
        <taxon>Actinomycetota</taxon>
        <taxon>Actinomycetes</taxon>
        <taxon>Micromonosporales</taxon>
        <taxon>Micromonosporaceae</taxon>
        <taxon>Paractinoplanes</taxon>
    </lineage>
</organism>
<dbReference type="RefSeq" id="WP_203381419.1">
    <property type="nucleotide sequence ID" value="NZ_JAENHP010000019.1"/>
</dbReference>
<evidence type="ECO:0000256" key="1">
    <source>
        <dbReference type="SAM" id="SignalP"/>
    </source>
</evidence>